<accession>A0A383CJP5</accession>
<reference evidence="2" key="1">
    <citation type="submission" date="2018-05" db="EMBL/GenBank/DDBJ databases">
        <authorList>
            <person name="Lanie J.A."/>
            <person name="Ng W.-L."/>
            <person name="Kazmierczak K.M."/>
            <person name="Andrzejewski T.M."/>
            <person name="Davidsen T.M."/>
            <person name="Wayne K.J."/>
            <person name="Tettelin H."/>
            <person name="Glass J.I."/>
            <person name="Rusch D."/>
            <person name="Podicherti R."/>
            <person name="Tsui H.-C.T."/>
            <person name="Winkler M.E."/>
        </authorList>
    </citation>
    <scope>NUCLEOTIDE SEQUENCE</scope>
</reference>
<name>A0A383CJP5_9ZZZZ</name>
<dbReference type="PRINTS" id="PR01576">
    <property type="entry name" value="PDEFORMYLASE"/>
</dbReference>
<gene>
    <name evidence="2" type="ORF">METZ01_LOCUS485144</name>
</gene>
<dbReference type="AlphaFoldDB" id="A0A383CJP5"/>
<evidence type="ECO:0000256" key="1">
    <source>
        <dbReference type="ARBA" id="ARBA00010759"/>
    </source>
</evidence>
<dbReference type="InterPro" id="IPR036821">
    <property type="entry name" value="Peptide_deformylase_sf"/>
</dbReference>
<dbReference type="InterPro" id="IPR023635">
    <property type="entry name" value="Peptide_deformylase"/>
</dbReference>
<dbReference type="SUPFAM" id="SSF56420">
    <property type="entry name" value="Peptide deformylase"/>
    <property type="match status" value="1"/>
</dbReference>
<dbReference type="GO" id="GO:0042586">
    <property type="term" value="F:peptide deformylase activity"/>
    <property type="evidence" value="ECO:0007669"/>
    <property type="project" value="InterPro"/>
</dbReference>
<dbReference type="CDD" id="cd00487">
    <property type="entry name" value="Pep_deformylase"/>
    <property type="match status" value="1"/>
</dbReference>
<evidence type="ECO:0000313" key="2">
    <source>
        <dbReference type="EMBL" id="SVE32290.1"/>
    </source>
</evidence>
<feature type="non-terminal residue" evidence="2">
    <location>
        <position position="1"/>
    </location>
</feature>
<dbReference type="PANTHER" id="PTHR10458:SF22">
    <property type="entry name" value="PEPTIDE DEFORMYLASE"/>
    <property type="match status" value="1"/>
</dbReference>
<evidence type="ECO:0008006" key="3">
    <source>
        <dbReference type="Google" id="ProtNLM"/>
    </source>
</evidence>
<dbReference type="Gene3D" id="3.90.45.10">
    <property type="entry name" value="Peptide deformylase"/>
    <property type="match status" value="1"/>
</dbReference>
<sequence length="196" mass="22397">YEKVPCAGIAANQIQYNKKIFIGKNTDDDNDYNYEIYINPQIDKINEDSLQTGPEGCLSIPDLSLNIERYDRISVRYYNEDGKKQVGRLSGFLSRLFQHAVEHLEGKLMIGNTVHSGLATDAVVNKLFFDLVKLLFGEVICPFYERNIVVPFSNELQHKCNSKLLNSDCKHMIDAYCKNSARTYMGCQYFDKSSVL</sequence>
<organism evidence="2">
    <name type="scientific">marine metagenome</name>
    <dbReference type="NCBI Taxonomy" id="408172"/>
    <lineage>
        <taxon>unclassified sequences</taxon>
        <taxon>metagenomes</taxon>
        <taxon>ecological metagenomes</taxon>
    </lineage>
</organism>
<proteinExistence type="inferred from homology"/>
<comment type="similarity">
    <text evidence="1">Belongs to the polypeptide deformylase family.</text>
</comment>
<dbReference type="Pfam" id="PF01327">
    <property type="entry name" value="Pep_deformylase"/>
    <property type="match status" value="1"/>
</dbReference>
<dbReference type="PANTHER" id="PTHR10458">
    <property type="entry name" value="PEPTIDE DEFORMYLASE"/>
    <property type="match status" value="1"/>
</dbReference>
<protein>
    <recommendedName>
        <fullName evidence="3">Peptide deformylase</fullName>
    </recommendedName>
</protein>
<dbReference type="EMBL" id="UINC01209319">
    <property type="protein sequence ID" value="SVE32290.1"/>
    <property type="molecule type" value="Genomic_DNA"/>
</dbReference>